<proteinExistence type="inferred from homology"/>
<evidence type="ECO:0008006" key="7">
    <source>
        <dbReference type="Google" id="ProtNLM"/>
    </source>
</evidence>
<protein>
    <recommendedName>
        <fullName evidence="7">40S ribosomal protein S6</fullName>
    </recommendedName>
</protein>
<dbReference type="InterPro" id="IPR001377">
    <property type="entry name" value="Ribosomal_eS6"/>
</dbReference>
<dbReference type="GO" id="GO:0006412">
    <property type="term" value="P:translation"/>
    <property type="evidence" value="ECO:0007669"/>
    <property type="project" value="InterPro"/>
</dbReference>
<organism evidence="5 6">
    <name type="scientific">Colocasia esculenta</name>
    <name type="common">Wild taro</name>
    <name type="synonym">Arum esculentum</name>
    <dbReference type="NCBI Taxonomy" id="4460"/>
    <lineage>
        <taxon>Eukaryota</taxon>
        <taxon>Viridiplantae</taxon>
        <taxon>Streptophyta</taxon>
        <taxon>Embryophyta</taxon>
        <taxon>Tracheophyta</taxon>
        <taxon>Spermatophyta</taxon>
        <taxon>Magnoliopsida</taxon>
        <taxon>Liliopsida</taxon>
        <taxon>Araceae</taxon>
        <taxon>Aroideae</taxon>
        <taxon>Colocasieae</taxon>
        <taxon>Colocasia</taxon>
    </lineage>
</organism>
<dbReference type="GO" id="GO:1990904">
    <property type="term" value="C:ribonucleoprotein complex"/>
    <property type="evidence" value="ECO:0007669"/>
    <property type="project" value="UniProtKB-KW"/>
</dbReference>
<name>A0A843UJX6_COLES</name>
<evidence type="ECO:0000256" key="4">
    <source>
        <dbReference type="SAM" id="MobiDB-lite"/>
    </source>
</evidence>
<dbReference type="PANTHER" id="PTHR11502">
    <property type="entry name" value="40S RIBOSOMAL PROTEIN S6"/>
    <property type="match status" value="1"/>
</dbReference>
<sequence>MEILPARPNPSLTDRLASIILHWHASIGGHVGGNTSPRRHCTGLLAGFASIILHWHASIGGHIGGDTSPGGTVLGFSLGCDKHGFPMKQGVLTTPGRVRVLLHRGTPCFRGYGWRNGERRHKSIRGCIASPDLSILNLVIVKKGDNDPPPAREQPAQQPACAVPLSASHPPATRALAAPGRPLSPLGATDWPRRPSPTAAPATGFTRTRDQSRHPLPVSRFPHCRLRRAQP</sequence>
<keyword evidence="6" id="KW-1185">Reference proteome</keyword>
<comment type="similarity">
    <text evidence="1">Belongs to the eukaryotic ribosomal protein eS6 family.</text>
</comment>
<comment type="caution">
    <text evidence="5">The sequence shown here is derived from an EMBL/GenBank/DDBJ whole genome shotgun (WGS) entry which is preliminary data.</text>
</comment>
<dbReference type="GO" id="GO:0003735">
    <property type="term" value="F:structural constituent of ribosome"/>
    <property type="evidence" value="ECO:0007669"/>
    <property type="project" value="InterPro"/>
</dbReference>
<dbReference type="Proteomes" id="UP000652761">
    <property type="component" value="Unassembled WGS sequence"/>
</dbReference>
<dbReference type="GO" id="GO:0005840">
    <property type="term" value="C:ribosome"/>
    <property type="evidence" value="ECO:0007669"/>
    <property type="project" value="UniProtKB-KW"/>
</dbReference>
<reference evidence="5" key="1">
    <citation type="submission" date="2017-07" db="EMBL/GenBank/DDBJ databases">
        <title>Taro Niue Genome Assembly and Annotation.</title>
        <authorList>
            <person name="Atibalentja N."/>
            <person name="Keating K."/>
            <person name="Fields C.J."/>
        </authorList>
    </citation>
    <scope>NUCLEOTIDE SEQUENCE</scope>
    <source>
        <strain evidence="5">Niue_2</strain>
        <tissue evidence="5">Leaf</tissue>
    </source>
</reference>
<dbReference type="AlphaFoldDB" id="A0A843UJX6"/>
<feature type="region of interest" description="Disordered" evidence="4">
    <location>
        <begin position="144"/>
        <end position="231"/>
    </location>
</feature>
<dbReference type="SMART" id="SM01405">
    <property type="entry name" value="Ribosomal_S6e"/>
    <property type="match status" value="1"/>
</dbReference>
<gene>
    <name evidence="5" type="ORF">Taro_016294</name>
</gene>
<keyword evidence="3" id="KW-0687">Ribonucleoprotein</keyword>
<accession>A0A843UJX6</accession>
<evidence type="ECO:0000313" key="5">
    <source>
        <dbReference type="EMBL" id="MQL83808.1"/>
    </source>
</evidence>
<evidence type="ECO:0000256" key="1">
    <source>
        <dbReference type="ARBA" id="ARBA00009312"/>
    </source>
</evidence>
<evidence type="ECO:0000256" key="2">
    <source>
        <dbReference type="ARBA" id="ARBA00022980"/>
    </source>
</evidence>
<keyword evidence="2" id="KW-0689">Ribosomal protein</keyword>
<evidence type="ECO:0000313" key="6">
    <source>
        <dbReference type="Proteomes" id="UP000652761"/>
    </source>
</evidence>
<dbReference type="Pfam" id="PF01092">
    <property type="entry name" value="Ribosomal_S6e"/>
    <property type="match status" value="1"/>
</dbReference>
<dbReference type="OrthoDB" id="1692684at2759"/>
<feature type="compositionally biased region" description="Basic residues" evidence="4">
    <location>
        <begin position="222"/>
        <end position="231"/>
    </location>
</feature>
<dbReference type="EMBL" id="NMUH01000719">
    <property type="protein sequence ID" value="MQL83808.1"/>
    <property type="molecule type" value="Genomic_DNA"/>
</dbReference>
<evidence type="ECO:0000256" key="3">
    <source>
        <dbReference type="ARBA" id="ARBA00023274"/>
    </source>
</evidence>